<dbReference type="InterPro" id="IPR039506">
    <property type="entry name" value="SPOB_a"/>
</dbReference>
<sequence length="180" mass="20791">MSRQDEVLLALKHTRHDWLNIIQLIKGNLALGHHKRIEDIIQQITQQAMMESKLFNIKVPELTLFLIGYNWTSQKVEMNYEVRGEEFSLDPWGVPLLTFVQSVTDKLSQSSSFTSENSLMVTFDFLEESCVLTCRYVGKTELKEADWQGIMKQVSDAGMKCTRLQQTEDECILTILIKET</sequence>
<organism evidence="5 6">
    <name type="scientific">Alkalicoccobacillus murimartini</name>
    <dbReference type="NCBI Taxonomy" id="171685"/>
    <lineage>
        <taxon>Bacteria</taxon>
        <taxon>Bacillati</taxon>
        <taxon>Bacillota</taxon>
        <taxon>Bacilli</taxon>
        <taxon>Bacillales</taxon>
        <taxon>Bacillaceae</taxon>
        <taxon>Alkalicoccobacillus</taxon>
    </lineage>
</organism>
<protein>
    <submittedName>
        <fullName evidence="5">Stage 0 sporulation protein B (Sporulation initiation phosphotransferase)</fullName>
        <ecNumber evidence="5">2.7.-.-</ecNumber>
    </submittedName>
</protein>
<dbReference type="Proteomes" id="UP001225034">
    <property type="component" value="Unassembled WGS sequence"/>
</dbReference>
<dbReference type="InterPro" id="IPR016120">
    <property type="entry name" value="Sig_transdc_His_kin_SpoOB"/>
</dbReference>
<feature type="domain" description="Sporulation initiation phosphotransferase B C-terminal" evidence="4">
    <location>
        <begin position="59"/>
        <end position="173"/>
    </location>
</feature>
<dbReference type="SMART" id="SM01317">
    <property type="entry name" value="SPOB_ab"/>
    <property type="match status" value="1"/>
</dbReference>
<keyword evidence="3" id="KW-0418">Kinase</keyword>
<evidence type="ECO:0000259" key="4">
    <source>
        <dbReference type="SMART" id="SM01317"/>
    </source>
</evidence>
<evidence type="ECO:0000313" key="6">
    <source>
        <dbReference type="Proteomes" id="UP001225034"/>
    </source>
</evidence>
<dbReference type="GO" id="GO:0016740">
    <property type="term" value="F:transferase activity"/>
    <property type="evidence" value="ECO:0007669"/>
    <property type="project" value="UniProtKB-KW"/>
</dbReference>
<dbReference type="EMBL" id="JAUSUA010000001">
    <property type="protein sequence ID" value="MDQ0205334.1"/>
    <property type="molecule type" value="Genomic_DNA"/>
</dbReference>
<dbReference type="InterPro" id="IPR037100">
    <property type="entry name" value="Spo0B_C_sf"/>
</dbReference>
<keyword evidence="1" id="KW-0597">Phosphoprotein</keyword>
<evidence type="ECO:0000256" key="2">
    <source>
        <dbReference type="ARBA" id="ARBA00022679"/>
    </source>
</evidence>
<dbReference type="Gene3D" id="3.30.565.30">
    <property type="entry name" value="Sporulation initiation phosphotransferase B (SpoOB), C-terminal domain"/>
    <property type="match status" value="1"/>
</dbReference>
<evidence type="ECO:0000256" key="3">
    <source>
        <dbReference type="ARBA" id="ARBA00022777"/>
    </source>
</evidence>
<gene>
    <name evidence="5" type="ORF">J2S05_000108</name>
</gene>
<proteinExistence type="predicted"/>
<evidence type="ECO:0000313" key="5">
    <source>
        <dbReference type="EMBL" id="MDQ0205334.1"/>
    </source>
</evidence>
<comment type="caution">
    <text evidence="5">The sequence shown here is derived from an EMBL/GenBank/DDBJ whole genome shotgun (WGS) entry which is preliminary data.</text>
</comment>
<dbReference type="SUPFAM" id="SSF55890">
    <property type="entry name" value="Sporulation response regulatory protein Spo0B"/>
    <property type="match status" value="1"/>
</dbReference>
<dbReference type="Pfam" id="PF14682">
    <property type="entry name" value="SPOB_ab"/>
    <property type="match status" value="1"/>
</dbReference>
<dbReference type="EC" id="2.7.-.-" evidence="5"/>
<dbReference type="Pfam" id="PF14689">
    <property type="entry name" value="SPOB_a"/>
    <property type="match status" value="1"/>
</dbReference>
<evidence type="ECO:0000256" key="1">
    <source>
        <dbReference type="ARBA" id="ARBA00022553"/>
    </source>
</evidence>
<accession>A0ABT9YE72</accession>
<dbReference type="Gene3D" id="1.10.287.130">
    <property type="match status" value="1"/>
</dbReference>
<dbReference type="RefSeq" id="WP_306978943.1">
    <property type="nucleotide sequence ID" value="NZ_JAUSUA010000001.1"/>
</dbReference>
<name>A0ABT9YE72_9BACI</name>
<reference evidence="5 6" key="1">
    <citation type="submission" date="2023-07" db="EMBL/GenBank/DDBJ databases">
        <title>Genomic Encyclopedia of Type Strains, Phase IV (KMG-IV): sequencing the most valuable type-strain genomes for metagenomic binning, comparative biology and taxonomic classification.</title>
        <authorList>
            <person name="Goeker M."/>
        </authorList>
    </citation>
    <scope>NUCLEOTIDE SEQUENCE [LARGE SCALE GENOMIC DNA]</scope>
    <source>
        <strain evidence="5 6">DSM 19154</strain>
    </source>
</reference>
<keyword evidence="2 5" id="KW-0808">Transferase</keyword>
<keyword evidence="6" id="KW-1185">Reference proteome</keyword>
<dbReference type="InterPro" id="IPR016122">
    <property type="entry name" value="SpoOB_C"/>
</dbReference>